<feature type="transmembrane region" description="Helical" evidence="1">
    <location>
        <begin position="45"/>
        <end position="63"/>
    </location>
</feature>
<comment type="caution">
    <text evidence="2">The sequence shown here is derived from an EMBL/GenBank/DDBJ whole genome shotgun (WGS) entry which is preliminary data.</text>
</comment>
<keyword evidence="1" id="KW-0812">Transmembrane</keyword>
<dbReference type="AlphaFoldDB" id="A0AB74A3A1"/>
<reference evidence="2 3" key="1">
    <citation type="submission" date="2018-08" db="EMBL/GenBank/DDBJ databases">
        <title>Recombination of ecologically and evolutionarily significant loci maintains genetic cohesion in the Pseudomonas syringae species complex.</title>
        <authorList>
            <person name="Dillon M."/>
            <person name="Thakur S."/>
            <person name="Almeida R.N.D."/>
            <person name="Weir B.S."/>
            <person name="Guttman D.S."/>
        </authorList>
    </citation>
    <scope>NUCLEOTIDE SEQUENCE [LARGE SCALE GENOMIC DNA]</scope>
    <source>
        <strain evidence="2 3">ICMP 3946</strain>
    </source>
</reference>
<evidence type="ECO:0000313" key="2">
    <source>
        <dbReference type="EMBL" id="RML24387.1"/>
    </source>
</evidence>
<evidence type="ECO:0000256" key="1">
    <source>
        <dbReference type="SAM" id="Phobius"/>
    </source>
</evidence>
<dbReference type="Proteomes" id="UP000267978">
    <property type="component" value="Unassembled WGS sequence"/>
</dbReference>
<evidence type="ECO:0000313" key="3">
    <source>
        <dbReference type="Proteomes" id="UP000267978"/>
    </source>
</evidence>
<name>A0AB74A3A1_PSESX</name>
<gene>
    <name evidence="2" type="ORF">ALQ98_04897</name>
</gene>
<protein>
    <submittedName>
        <fullName evidence="2">Uncharacterized protein</fullName>
    </submittedName>
</protein>
<accession>A0AB74A3A1</accession>
<keyword evidence="1" id="KW-0472">Membrane</keyword>
<dbReference type="EMBL" id="RBNO01000087">
    <property type="protein sequence ID" value="RML24387.1"/>
    <property type="molecule type" value="Genomic_DNA"/>
</dbReference>
<sequence length="77" mass="8440">MRRSPPAVNVSLKRGFWAYSLECRSLQGIHMNALPSTSLPKHVSLLGYGGLLPFISLALLIPFSGNYRPLFAIALVN</sequence>
<proteinExistence type="predicted"/>
<keyword evidence="1" id="KW-1133">Transmembrane helix</keyword>
<feature type="non-terminal residue" evidence="2">
    <location>
        <position position="77"/>
    </location>
</feature>
<organism evidence="2 3">
    <name type="scientific">Pseudomonas syringae pv. lapsa</name>
    <dbReference type="NCBI Taxonomy" id="199201"/>
    <lineage>
        <taxon>Bacteria</taxon>
        <taxon>Pseudomonadati</taxon>
        <taxon>Pseudomonadota</taxon>
        <taxon>Gammaproteobacteria</taxon>
        <taxon>Pseudomonadales</taxon>
        <taxon>Pseudomonadaceae</taxon>
        <taxon>Pseudomonas</taxon>
        <taxon>Pseudomonas syringae</taxon>
    </lineage>
</organism>